<dbReference type="Gene3D" id="3.20.20.80">
    <property type="entry name" value="Glycosidases"/>
    <property type="match status" value="1"/>
</dbReference>
<accession>A0A8S0R8Z3</accession>
<evidence type="ECO:0000256" key="1">
    <source>
        <dbReference type="ARBA" id="ARBA00008773"/>
    </source>
</evidence>
<comment type="similarity">
    <text evidence="1 4">Belongs to the glycosyl hydrolase 17 family.</text>
</comment>
<dbReference type="GO" id="GO:0005975">
    <property type="term" value="P:carbohydrate metabolic process"/>
    <property type="evidence" value="ECO:0007669"/>
    <property type="project" value="InterPro"/>
</dbReference>
<protein>
    <submittedName>
        <fullName evidence="5">Glucan endo-1,3-beta-glucosidase 8-like</fullName>
    </submittedName>
</protein>
<evidence type="ECO:0000256" key="4">
    <source>
        <dbReference type="RuleBase" id="RU004335"/>
    </source>
</evidence>
<name>A0A8S0R8Z3_OLEEU</name>
<keyword evidence="3" id="KW-0326">Glycosidase</keyword>
<dbReference type="InterPro" id="IPR017853">
    <property type="entry name" value="GH"/>
</dbReference>
<evidence type="ECO:0000313" key="6">
    <source>
        <dbReference type="Proteomes" id="UP000594638"/>
    </source>
</evidence>
<reference evidence="5 6" key="1">
    <citation type="submission" date="2019-12" db="EMBL/GenBank/DDBJ databases">
        <authorList>
            <person name="Alioto T."/>
            <person name="Alioto T."/>
            <person name="Gomez Garrido J."/>
        </authorList>
    </citation>
    <scope>NUCLEOTIDE SEQUENCE [LARGE SCALE GENOMIC DNA]</scope>
</reference>
<dbReference type="AlphaFoldDB" id="A0A8S0R8Z3"/>
<dbReference type="Pfam" id="PF00332">
    <property type="entry name" value="Glyco_hydro_17"/>
    <property type="match status" value="1"/>
</dbReference>
<evidence type="ECO:0000256" key="2">
    <source>
        <dbReference type="ARBA" id="ARBA00022801"/>
    </source>
</evidence>
<organism evidence="5 6">
    <name type="scientific">Olea europaea subsp. europaea</name>
    <dbReference type="NCBI Taxonomy" id="158383"/>
    <lineage>
        <taxon>Eukaryota</taxon>
        <taxon>Viridiplantae</taxon>
        <taxon>Streptophyta</taxon>
        <taxon>Embryophyta</taxon>
        <taxon>Tracheophyta</taxon>
        <taxon>Spermatophyta</taxon>
        <taxon>Magnoliopsida</taxon>
        <taxon>eudicotyledons</taxon>
        <taxon>Gunneridae</taxon>
        <taxon>Pentapetalae</taxon>
        <taxon>asterids</taxon>
        <taxon>lamiids</taxon>
        <taxon>Lamiales</taxon>
        <taxon>Oleaceae</taxon>
        <taxon>Oleeae</taxon>
        <taxon>Olea</taxon>
    </lineage>
</organism>
<dbReference type="InterPro" id="IPR000490">
    <property type="entry name" value="Glyco_hydro_17"/>
</dbReference>
<dbReference type="InterPro" id="IPR044965">
    <property type="entry name" value="Glyco_hydro_17_plant"/>
</dbReference>
<gene>
    <name evidence="5" type="ORF">OLEA9_A019299</name>
</gene>
<evidence type="ECO:0000313" key="5">
    <source>
        <dbReference type="EMBL" id="CAA2974876.1"/>
    </source>
</evidence>
<keyword evidence="2" id="KW-0378">Hydrolase</keyword>
<dbReference type="SUPFAM" id="SSF51445">
    <property type="entry name" value="(Trans)glycosidases"/>
    <property type="match status" value="1"/>
</dbReference>
<keyword evidence="6" id="KW-1185">Reference proteome</keyword>
<dbReference type="Proteomes" id="UP000594638">
    <property type="component" value="Unassembled WGS sequence"/>
</dbReference>
<evidence type="ECO:0000256" key="3">
    <source>
        <dbReference type="ARBA" id="ARBA00023295"/>
    </source>
</evidence>
<dbReference type="PANTHER" id="PTHR32227">
    <property type="entry name" value="GLUCAN ENDO-1,3-BETA-GLUCOSIDASE BG1-RELATED-RELATED"/>
    <property type="match status" value="1"/>
</dbReference>
<dbReference type="OrthoDB" id="408788at2759"/>
<dbReference type="Gramene" id="OE9A019299T1">
    <property type="protein sequence ID" value="OE9A019299C1"/>
    <property type="gene ID" value="OE9A019299"/>
</dbReference>
<proteinExistence type="inferred from homology"/>
<comment type="caution">
    <text evidence="5">The sequence shown here is derived from an EMBL/GenBank/DDBJ whole genome shotgun (WGS) entry which is preliminary data.</text>
</comment>
<sequence length="118" mass="13253">MHSISFMIYSSGPSGKQGCVILKLMAGQVGWPTEATPENAERFYKSLLPYVTSNRETPMQPGPPIDIFLYSLSDENLLKIDRGTFQCHWGIYNFDGCLNIRSTSLDKGMISSQPWITE</sequence>
<dbReference type="GO" id="GO:0004553">
    <property type="term" value="F:hydrolase activity, hydrolyzing O-glycosyl compounds"/>
    <property type="evidence" value="ECO:0007669"/>
    <property type="project" value="InterPro"/>
</dbReference>
<dbReference type="EMBL" id="CACTIH010002206">
    <property type="protein sequence ID" value="CAA2974876.1"/>
    <property type="molecule type" value="Genomic_DNA"/>
</dbReference>